<reference evidence="1 2" key="1">
    <citation type="submission" date="2016-01" db="EMBL/GenBank/DDBJ databases">
        <authorList>
            <person name="Regsiter A."/>
            <person name="william w."/>
        </authorList>
    </citation>
    <scope>NUCLEOTIDE SEQUENCE [LARGE SCALE GENOMIC DNA]</scope>
    <source>
        <strain evidence="1 2">B6</strain>
    </source>
</reference>
<evidence type="ECO:0000313" key="2">
    <source>
        <dbReference type="Proteomes" id="UP000192074"/>
    </source>
</evidence>
<dbReference type="Proteomes" id="UP000192074">
    <property type="component" value="Unassembled WGS sequence"/>
</dbReference>
<name>A0A822V004_AGRTU</name>
<evidence type="ECO:0000313" key="1">
    <source>
        <dbReference type="EMBL" id="CVI15739.1"/>
    </source>
</evidence>
<protein>
    <submittedName>
        <fullName evidence="1">Uncharacterized protein</fullName>
    </submittedName>
</protein>
<sequence length="72" mass="8083">MTKFSDISVEKFPMNHDTYCRLRNEVGSIAARFSDLGTPSGTAVAKKMERVHAALGDAWELISEIGHHEERH</sequence>
<comment type="caution">
    <text evidence="1">The sequence shown here is derived from an EMBL/GenBank/DDBJ whole genome shotgun (WGS) entry which is preliminary data.</text>
</comment>
<gene>
    <name evidence="1" type="ORF">AGR4A_Cc190291</name>
</gene>
<dbReference type="EMBL" id="FCNL01000011">
    <property type="protein sequence ID" value="CVI15739.1"/>
    <property type="molecule type" value="Genomic_DNA"/>
</dbReference>
<organism evidence="1 2">
    <name type="scientific">Agrobacterium tumefaciens str. B6</name>
    <dbReference type="NCBI Taxonomy" id="1183423"/>
    <lineage>
        <taxon>Bacteria</taxon>
        <taxon>Pseudomonadati</taxon>
        <taxon>Pseudomonadota</taxon>
        <taxon>Alphaproteobacteria</taxon>
        <taxon>Hyphomicrobiales</taxon>
        <taxon>Rhizobiaceae</taxon>
        <taxon>Rhizobium/Agrobacterium group</taxon>
        <taxon>Agrobacterium</taxon>
        <taxon>Agrobacterium tumefaciens complex</taxon>
    </lineage>
</organism>
<dbReference type="AlphaFoldDB" id="A0A822V004"/>
<accession>A0A822V004</accession>
<proteinExistence type="predicted"/>